<dbReference type="EMBL" id="AP019298">
    <property type="protein sequence ID" value="BBG98432.1"/>
    <property type="molecule type" value="Genomic_DNA"/>
</dbReference>
<protein>
    <submittedName>
        <fullName evidence="3">Uncharacterized protein</fullName>
    </submittedName>
</protein>
<dbReference type="AlphaFoldDB" id="A0A4Y1R2X2"/>
<keyword evidence="2" id="KW-0472">Membrane</keyword>
<reference evidence="3" key="1">
    <citation type="journal article" date="2019" name="Science">
        <title>Mutation of a bHLH transcription factor allowed almond domestication.</title>
        <authorList>
            <person name="Sanchez-Perez R."/>
            <person name="Pavan S."/>
            <person name="Mazzeo R."/>
            <person name="Moldovan C."/>
            <person name="Aiese Cigliano R."/>
            <person name="Del Cueto J."/>
            <person name="Ricciardi F."/>
            <person name="Lotti C."/>
            <person name="Ricciardi L."/>
            <person name="Dicenta F."/>
            <person name="Lopez-Marques R.L."/>
            <person name="Lindberg Moller B."/>
        </authorList>
    </citation>
    <scope>NUCLEOTIDE SEQUENCE</scope>
</reference>
<sequence length="92" mass="10660">IPLCFNVSPSLSLKFKLKAIYNTCELVITKSPNFLYCKPKRLQWLSMCQCLLLLLLLLLGYISLTKTTTNQRNSEVGLEKPSNMSYQNRRWS</sequence>
<feature type="transmembrane region" description="Helical" evidence="2">
    <location>
        <begin position="44"/>
        <end position="64"/>
    </location>
</feature>
<feature type="region of interest" description="Disordered" evidence="1">
    <location>
        <begin position="70"/>
        <end position="92"/>
    </location>
</feature>
<feature type="compositionally biased region" description="Polar residues" evidence="1">
    <location>
        <begin position="82"/>
        <end position="92"/>
    </location>
</feature>
<name>A0A4Y1R2X2_PRUDU</name>
<accession>A0A4Y1R2X2</accession>
<evidence type="ECO:0000256" key="1">
    <source>
        <dbReference type="SAM" id="MobiDB-lite"/>
    </source>
</evidence>
<keyword evidence="2" id="KW-1133">Transmembrane helix</keyword>
<evidence type="ECO:0000256" key="2">
    <source>
        <dbReference type="SAM" id="Phobius"/>
    </source>
</evidence>
<gene>
    <name evidence="3" type="ORF">Prudu_007837</name>
</gene>
<organism evidence="3">
    <name type="scientific">Prunus dulcis</name>
    <name type="common">Almond</name>
    <name type="synonym">Amygdalus dulcis</name>
    <dbReference type="NCBI Taxonomy" id="3755"/>
    <lineage>
        <taxon>Eukaryota</taxon>
        <taxon>Viridiplantae</taxon>
        <taxon>Streptophyta</taxon>
        <taxon>Embryophyta</taxon>
        <taxon>Tracheophyta</taxon>
        <taxon>Spermatophyta</taxon>
        <taxon>Magnoliopsida</taxon>
        <taxon>eudicotyledons</taxon>
        <taxon>Gunneridae</taxon>
        <taxon>Pentapetalae</taxon>
        <taxon>rosids</taxon>
        <taxon>fabids</taxon>
        <taxon>Rosales</taxon>
        <taxon>Rosaceae</taxon>
        <taxon>Amygdaloideae</taxon>
        <taxon>Amygdaleae</taxon>
        <taxon>Prunus</taxon>
    </lineage>
</organism>
<feature type="non-terminal residue" evidence="3">
    <location>
        <position position="1"/>
    </location>
</feature>
<proteinExistence type="predicted"/>
<evidence type="ECO:0000313" key="3">
    <source>
        <dbReference type="EMBL" id="BBG98432.1"/>
    </source>
</evidence>
<keyword evidence="2" id="KW-0812">Transmembrane</keyword>